<evidence type="ECO:0000313" key="2">
    <source>
        <dbReference type="Proteomes" id="UP000821865"/>
    </source>
</evidence>
<dbReference type="Proteomes" id="UP000821865">
    <property type="component" value="Chromosome 9"/>
</dbReference>
<evidence type="ECO:0000313" key="1">
    <source>
        <dbReference type="EMBL" id="KAH7933654.1"/>
    </source>
</evidence>
<accession>A0ACB8C4B5</accession>
<sequence length="164" mass="17657">MSVPGLQPPPPFLPSPGHPAVPWDQWKQAFEMCMLASGASGLPAERRGAILLTCLAMEGQQSFSTLKSAELPSGSGALLPLLLLPALQMLVTPCRRRKRMTLQSPCFLTISSFQSTSSWLDTGSVAVLNVQLVDVYCRLPGAGVVVQLLLSAISRRTVIQRIDD</sequence>
<keyword evidence="2" id="KW-1185">Reference proteome</keyword>
<organism evidence="1 2">
    <name type="scientific">Dermacentor silvarum</name>
    <name type="common">Tick</name>
    <dbReference type="NCBI Taxonomy" id="543639"/>
    <lineage>
        <taxon>Eukaryota</taxon>
        <taxon>Metazoa</taxon>
        <taxon>Ecdysozoa</taxon>
        <taxon>Arthropoda</taxon>
        <taxon>Chelicerata</taxon>
        <taxon>Arachnida</taxon>
        <taxon>Acari</taxon>
        <taxon>Parasitiformes</taxon>
        <taxon>Ixodida</taxon>
        <taxon>Ixodoidea</taxon>
        <taxon>Ixodidae</taxon>
        <taxon>Rhipicephalinae</taxon>
        <taxon>Dermacentor</taxon>
    </lineage>
</organism>
<comment type="caution">
    <text evidence="1">The sequence shown here is derived from an EMBL/GenBank/DDBJ whole genome shotgun (WGS) entry which is preliminary data.</text>
</comment>
<name>A0ACB8C4B5_DERSI</name>
<protein>
    <submittedName>
        <fullName evidence="1">Uncharacterized protein</fullName>
    </submittedName>
</protein>
<dbReference type="EMBL" id="CM023478">
    <property type="protein sequence ID" value="KAH7933654.1"/>
    <property type="molecule type" value="Genomic_DNA"/>
</dbReference>
<gene>
    <name evidence="1" type="ORF">HPB49_014946</name>
</gene>
<reference evidence="1" key="1">
    <citation type="submission" date="2020-05" db="EMBL/GenBank/DDBJ databases">
        <title>Large-scale comparative analyses of tick genomes elucidate their genetic diversity and vector capacities.</title>
        <authorList>
            <person name="Jia N."/>
            <person name="Wang J."/>
            <person name="Shi W."/>
            <person name="Du L."/>
            <person name="Sun Y."/>
            <person name="Zhan W."/>
            <person name="Jiang J."/>
            <person name="Wang Q."/>
            <person name="Zhang B."/>
            <person name="Ji P."/>
            <person name="Sakyi L.B."/>
            <person name="Cui X."/>
            <person name="Yuan T."/>
            <person name="Jiang B."/>
            <person name="Yang W."/>
            <person name="Lam T.T.-Y."/>
            <person name="Chang Q."/>
            <person name="Ding S."/>
            <person name="Wang X."/>
            <person name="Zhu J."/>
            <person name="Ruan X."/>
            <person name="Zhao L."/>
            <person name="Wei J."/>
            <person name="Que T."/>
            <person name="Du C."/>
            <person name="Cheng J."/>
            <person name="Dai P."/>
            <person name="Han X."/>
            <person name="Huang E."/>
            <person name="Gao Y."/>
            <person name="Liu J."/>
            <person name="Shao H."/>
            <person name="Ye R."/>
            <person name="Li L."/>
            <person name="Wei W."/>
            <person name="Wang X."/>
            <person name="Wang C."/>
            <person name="Yang T."/>
            <person name="Huo Q."/>
            <person name="Li W."/>
            <person name="Guo W."/>
            <person name="Chen H."/>
            <person name="Zhou L."/>
            <person name="Ni X."/>
            <person name="Tian J."/>
            <person name="Zhou Y."/>
            <person name="Sheng Y."/>
            <person name="Liu T."/>
            <person name="Pan Y."/>
            <person name="Xia L."/>
            <person name="Li J."/>
            <person name="Zhao F."/>
            <person name="Cao W."/>
        </authorList>
    </citation>
    <scope>NUCLEOTIDE SEQUENCE</scope>
    <source>
        <strain evidence="1">Dsil-2018</strain>
    </source>
</reference>
<proteinExistence type="predicted"/>